<dbReference type="RefSeq" id="WP_269402452.1">
    <property type="nucleotide sequence ID" value="NZ_JAPWGW010000003.1"/>
</dbReference>
<accession>A0ABT4LVG3</accession>
<organism evidence="2 3">
    <name type="scientific">Henriciella marina</name>
    <dbReference type="NCBI Taxonomy" id="453851"/>
    <lineage>
        <taxon>Bacteria</taxon>
        <taxon>Pseudomonadati</taxon>
        <taxon>Pseudomonadota</taxon>
        <taxon>Alphaproteobacteria</taxon>
        <taxon>Hyphomonadales</taxon>
        <taxon>Hyphomonadaceae</taxon>
        <taxon>Henriciella</taxon>
    </lineage>
</organism>
<feature type="domain" description="FAD-binding" evidence="1">
    <location>
        <begin position="26"/>
        <end position="366"/>
    </location>
</feature>
<gene>
    <name evidence="2" type="ORF">O4G74_09925</name>
</gene>
<protein>
    <submittedName>
        <fullName evidence="2">FAD-dependent monooxygenase</fullName>
    </submittedName>
</protein>
<comment type="caution">
    <text evidence="2">The sequence shown here is derived from an EMBL/GenBank/DDBJ whole genome shotgun (WGS) entry which is preliminary data.</text>
</comment>
<dbReference type="InterPro" id="IPR036188">
    <property type="entry name" value="FAD/NAD-bd_sf"/>
</dbReference>
<name>A0ABT4LVG3_9PROT</name>
<dbReference type="PANTHER" id="PTHR10835:SF0">
    <property type="entry name" value="SQUALENE MONOOXYGENASE"/>
    <property type="match status" value="1"/>
</dbReference>
<keyword evidence="2" id="KW-0503">Monooxygenase</keyword>
<dbReference type="InterPro" id="IPR002938">
    <property type="entry name" value="FAD-bd"/>
</dbReference>
<keyword evidence="2" id="KW-0560">Oxidoreductase</keyword>
<dbReference type="SUPFAM" id="SSF51905">
    <property type="entry name" value="FAD/NAD(P)-binding domain"/>
    <property type="match status" value="1"/>
</dbReference>
<evidence type="ECO:0000259" key="1">
    <source>
        <dbReference type="Pfam" id="PF01494"/>
    </source>
</evidence>
<dbReference type="EMBL" id="JAPWGW010000003">
    <property type="protein sequence ID" value="MCZ4298375.1"/>
    <property type="molecule type" value="Genomic_DNA"/>
</dbReference>
<dbReference type="InterPro" id="IPR040125">
    <property type="entry name" value="Squalene_monox"/>
</dbReference>
<dbReference type="PRINTS" id="PR00420">
    <property type="entry name" value="RNGMNOXGNASE"/>
</dbReference>
<proteinExistence type="predicted"/>
<keyword evidence="3" id="KW-1185">Reference proteome</keyword>
<dbReference type="Pfam" id="PF01494">
    <property type="entry name" value="FAD_binding_3"/>
    <property type="match status" value="1"/>
</dbReference>
<dbReference type="Gene3D" id="3.50.50.60">
    <property type="entry name" value="FAD/NAD(P)-binding domain"/>
    <property type="match status" value="1"/>
</dbReference>
<evidence type="ECO:0000313" key="3">
    <source>
        <dbReference type="Proteomes" id="UP001083770"/>
    </source>
</evidence>
<dbReference type="Proteomes" id="UP001083770">
    <property type="component" value="Unassembled WGS sequence"/>
</dbReference>
<dbReference type="PANTHER" id="PTHR10835">
    <property type="entry name" value="SQUALENE MONOOXYGENASE"/>
    <property type="match status" value="1"/>
</dbReference>
<dbReference type="GO" id="GO:0004497">
    <property type="term" value="F:monooxygenase activity"/>
    <property type="evidence" value="ECO:0007669"/>
    <property type="project" value="UniProtKB-KW"/>
</dbReference>
<reference evidence="2" key="1">
    <citation type="submission" date="2022-12" db="EMBL/GenBank/DDBJ databases">
        <title>Bacterial isolates from different developmental stages of Nematostella vectensis.</title>
        <authorList>
            <person name="Fraune S."/>
        </authorList>
    </citation>
    <scope>NUCLEOTIDE SEQUENCE</scope>
    <source>
        <strain evidence="2">G21632-S1</strain>
    </source>
</reference>
<evidence type="ECO:0000313" key="2">
    <source>
        <dbReference type="EMBL" id="MCZ4298375.1"/>
    </source>
</evidence>
<sequence length="432" mass="46821">MKTPADTLSSNVNVREETSREEEMNYDLIIVGGGIGGSAMAATMARAGKSVLLLEKSATFTDHVRGEWIAPWGVVEVHRLGLYDLLREAGGHHITSHVHYDESRAPTAAEETALPLGMFAEHVPGPLAIGHPHHCQTLYDEAVRCGAKAVRDINVTDITLGAAPAVTYEQDGQSYTAQAPLIIGAEGRMSPTRKAAGIKLHQDKPHHWFAGLLVEGVEGWDETRQAIGTEGSFGFLAFPQGGDKVRVYGGYALEDKGRFAGEDGPRKFLESFRMNCAPGNEAIADGKPAGPLLSYFNNDSWTDEPFADGCVLIGDAAGWNDPINGLGLSITYRDVRMVSDILKATPAGEAPDFSEYAAERSERMRRLRFAGHLQASLDMEFGEDAKARRKRYLERAAADPSLGLHGVAIMGGPEMVPPEIFTEEHKERVLNG</sequence>